<dbReference type="RefSeq" id="WP_036310625.1">
    <property type="nucleotide sequence ID" value="NZ_JFYO01000004.1"/>
</dbReference>
<dbReference type="GO" id="GO:0016757">
    <property type="term" value="F:glycosyltransferase activity"/>
    <property type="evidence" value="ECO:0007669"/>
    <property type="project" value="UniProtKB-KW"/>
</dbReference>
<evidence type="ECO:0000256" key="1">
    <source>
        <dbReference type="ARBA" id="ARBA00021292"/>
    </source>
</evidence>
<name>A0A031FXL4_9MICO</name>
<dbReference type="PANTHER" id="PTHR45947">
    <property type="entry name" value="SULFOQUINOVOSYL TRANSFERASE SQD2"/>
    <property type="match status" value="1"/>
</dbReference>
<comment type="caution">
    <text evidence="6">The sequence shown here is derived from an EMBL/GenBank/DDBJ whole genome shotgun (WGS) entry which is preliminary data.</text>
</comment>
<protein>
    <recommendedName>
        <fullName evidence="1">D-inositol 3-phosphate glycosyltransferase</fullName>
    </recommendedName>
</protein>
<dbReference type="PANTHER" id="PTHR45947:SF3">
    <property type="entry name" value="SULFOQUINOVOSYL TRANSFERASE SQD2"/>
    <property type="match status" value="1"/>
</dbReference>
<dbReference type="OrthoDB" id="9809227at2"/>
<organism evidence="6 7">
    <name type="scientific">Microbacterium oleivorans</name>
    <dbReference type="NCBI Taxonomy" id="273677"/>
    <lineage>
        <taxon>Bacteria</taxon>
        <taxon>Bacillati</taxon>
        <taxon>Actinomycetota</taxon>
        <taxon>Actinomycetes</taxon>
        <taxon>Micrococcales</taxon>
        <taxon>Microbacteriaceae</taxon>
        <taxon>Microbacterium</taxon>
    </lineage>
</organism>
<keyword evidence="2" id="KW-0328">Glycosyltransferase</keyword>
<dbReference type="EMBL" id="JFYO01000004">
    <property type="protein sequence ID" value="EZP28375.1"/>
    <property type="molecule type" value="Genomic_DNA"/>
</dbReference>
<keyword evidence="3 6" id="KW-0808">Transferase</keyword>
<dbReference type="InterPro" id="IPR050194">
    <property type="entry name" value="Glycosyltransferase_grp1"/>
</dbReference>
<feature type="domain" description="Glycosyltransferase subfamily 4-like N-terminal" evidence="5">
    <location>
        <begin position="24"/>
        <end position="181"/>
    </location>
</feature>
<evidence type="ECO:0000259" key="5">
    <source>
        <dbReference type="Pfam" id="PF13439"/>
    </source>
</evidence>
<keyword evidence="7" id="KW-1185">Reference proteome</keyword>
<dbReference type="Gene3D" id="3.40.50.2000">
    <property type="entry name" value="Glycogen Phosphorylase B"/>
    <property type="match status" value="2"/>
</dbReference>
<gene>
    <name evidence="6" type="ORF">BW34_01355</name>
</gene>
<dbReference type="GO" id="GO:1901137">
    <property type="term" value="P:carbohydrate derivative biosynthetic process"/>
    <property type="evidence" value="ECO:0007669"/>
    <property type="project" value="UniProtKB-ARBA"/>
</dbReference>
<dbReference type="SUPFAM" id="SSF53756">
    <property type="entry name" value="UDP-Glycosyltransferase/glycogen phosphorylase"/>
    <property type="match status" value="1"/>
</dbReference>
<dbReference type="AlphaFoldDB" id="A0A031FXL4"/>
<dbReference type="Proteomes" id="UP000024001">
    <property type="component" value="Unassembled WGS sequence"/>
</dbReference>
<evidence type="ECO:0000313" key="7">
    <source>
        <dbReference type="Proteomes" id="UP000024001"/>
    </source>
</evidence>
<evidence type="ECO:0000256" key="3">
    <source>
        <dbReference type="ARBA" id="ARBA00022679"/>
    </source>
</evidence>
<proteinExistence type="predicted"/>
<sequence length="368" mass="38875">MSARPLRIVVIAPLRFPLRRPHAGGLESAVWSEVDALRDRGHDVTFIAPEGSDFLPDACVFRLPPVVWRGDEEPTDKTWPASYRREIVPALGRALDEIAAHPERYDVISNHCLDPLPLRRAPHLGVAMVTTLHTPVDGAAVSAHAAAGGVGSDFLSVSTHTKMQWDAAGVPSELLPNGVDPKAWTLGPGGDDLVWFGRIVPEKAPHVAVEVAHRLGRRLVIAGRIGDESYARDVLFPSFGDGVEYAGELAPGPLAALVGRSGLALATPAWAEPFGLVGPEALMCGTPVVGFAVGGVPEIAAATMGMQLVAPGDVAAMTARAASMLPSGKDAEFRAVARETAERRFSLDLRIDALEASFARLLATESAA</sequence>
<reference evidence="6 7" key="1">
    <citation type="submission" date="2014-03" db="EMBL/GenBank/DDBJ databases">
        <title>Draft Genome Sequences of 13 Willow Endophytes.</title>
        <authorList>
            <person name="Gan H.Y."/>
            <person name="Gan H.M."/>
            <person name="Savka M.A."/>
            <person name="Hudson A.O."/>
        </authorList>
    </citation>
    <scope>NUCLEOTIDE SEQUENCE [LARGE SCALE GENOMIC DNA]</scope>
    <source>
        <strain evidence="6 7">RIT293</strain>
    </source>
</reference>
<dbReference type="Pfam" id="PF00534">
    <property type="entry name" value="Glycos_transf_1"/>
    <property type="match status" value="1"/>
</dbReference>
<dbReference type="PATRIC" id="fig|273677.3.peg.1337"/>
<dbReference type="Pfam" id="PF13439">
    <property type="entry name" value="Glyco_transf_4"/>
    <property type="match status" value="1"/>
</dbReference>
<dbReference type="eggNOG" id="COG0438">
    <property type="taxonomic scope" value="Bacteria"/>
</dbReference>
<evidence type="ECO:0000256" key="2">
    <source>
        <dbReference type="ARBA" id="ARBA00022676"/>
    </source>
</evidence>
<accession>A0A031FXL4</accession>
<dbReference type="InterPro" id="IPR001296">
    <property type="entry name" value="Glyco_trans_1"/>
</dbReference>
<feature type="domain" description="Glycosyl transferase family 1" evidence="4">
    <location>
        <begin position="193"/>
        <end position="341"/>
    </location>
</feature>
<evidence type="ECO:0000259" key="4">
    <source>
        <dbReference type="Pfam" id="PF00534"/>
    </source>
</evidence>
<dbReference type="InterPro" id="IPR028098">
    <property type="entry name" value="Glyco_trans_4-like_N"/>
</dbReference>
<evidence type="ECO:0000313" key="6">
    <source>
        <dbReference type="EMBL" id="EZP28375.1"/>
    </source>
</evidence>